<protein>
    <recommendedName>
        <fullName evidence="2">DEP domain-containing protein</fullName>
    </recommendedName>
</protein>
<dbReference type="OrthoDB" id="276323at2759"/>
<feature type="domain" description="DEP" evidence="2">
    <location>
        <begin position="47"/>
        <end position="136"/>
    </location>
</feature>
<evidence type="ECO:0000259" key="2">
    <source>
        <dbReference type="PROSITE" id="PS50186"/>
    </source>
</evidence>
<gene>
    <name evidence="3" type="primary">106068583</name>
</gene>
<dbReference type="VEuPathDB" id="VectorBase:BGLB021976"/>
<reference evidence="3" key="1">
    <citation type="submission" date="2020-05" db="UniProtKB">
        <authorList>
            <consortium name="EnsemblMetazoa"/>
        </authorList>
    </citation>
    <scope>IDENTIFICATION</scope>
    <source>
        <strain evidence="3">BB02</strain>
    </source>
</reference>
<feature type="compositionally biased region" description="Polar residues" evidence="1">
    <location>
        <begin position="9"/>
        <end position="18"/>
    </location>
</feature>
<dbReference type="InterPro" id="IPR036388">
    <property type="entry name" value="WH-like_DNA-bd_sf"/>
</dbReference>
<dbReference type="Gene3D" id="1.10.555.10">
    <property type="entry name" value="Rho GTPase activation protein"/>
    <property type="match status" value="1"/>
</dbReference>
<dbReference type="SUPFAM" id="SSF48350">
    <property type="entry name" value="GTPase activation domain, GAP"/>
    <property type="match status" value="1"/>
</dbReference>
<dbReference type="Pfam" id="PF00610">
    <property type="entry name" value="DEP"/>
    <property type="match status" value="1"/>
</dbReference>
<name>A0A2C9KP55_BIOGL</name>
<proteinExistence type="predicted"/>
<dbReference type="KEGG" id="bgt:106068583"/>
<dbReference type="STRING" id="6526.A0A2C9KP55"/>
<dbReference type="VEuPathDB" id="VectorBase:BGLAX_039220"/>
<evidence type="ECO:0000313" key="3">
    <source>
        <dbReference type="EnsemblMetazoa" id="BGLB021976-PA"/>
    </source>
</evidence>
<sequence>MASGFYHTVAQSPQTGQFERSIPFRESKGPIGPFRATKIWNDLIEHFKSKVELKKRRYKMRQIENCFTGTDAVDVVLHFLLNDKDMFSTDLSREKAVKVCQMLMQRKVFQSATDRPDPEKPSVFEDSSSRLYHFIGEHAVDGDAVDGHEEDEEDVQNSTQASDILRFSGDSLEPDEEPDVPEFKKPFREIQNSKNSDVLQTPGKLNKVLESADVDDVWREVALTQLLTLVELTFLDGILSEDKRSRQQIQRDHLIISNLVARSWHLPLTPSALNTPSDPLLQTAVDCIEFLPKALNLLSEPVFRRRGIEAKLWAKDIIVKHFTSRSECLLPAKYLELHIAILNLVLAGNEENALSALQLYMILLPVAAREELYRLLKFMRSVAADTSIRLDPEESNEMVILGLLTNCIFQHKLLASNVVQKLVQFMMTNVDRILTVPRQVRQKVAIRLYQMKTGKSMLDCEASFCNRVSAEEYKRQSKDCTELSLIELMNSVLDDTSISLKDKKHRLKQFQKSYPDLFERNFEGML</sequence>
<accession>A0A2C9KP55</accession>
<dbReference type="RefSeq" id="XP_013083468.2">
    <property type="nucleotide sequence ID" value="XM_013228014.2"/>
</dbReference>
<dbReference type="PROSITE" id="PS50186">
    <property type="entry name" value="DEP"/>
    <property type="match status" value="1"/>
</dbReference>
<organism evidence="3 4">
    <name type="scientific">Biomphalaria glabrata</name>
    <name type="common">Bloodfluke planorb</name>
    <name type="synonym">Freshwater snail</name>
    <dbReference type="NCBI Taxonomy" id="6526"/>
    <lineage>
        <taxon>Eukaryota</taxon>
        <taxon>Metazoa</taxon>
        <taxon>Spiralia</taxon>
        <taxon>Lophotrochozoa</taxon>
        <taxon>Mollusca</taxon>
        <taxon>Gastropoda</taxon>
        <taxon>Heterobranchia</taxon>
        <taxon>Euthyneura</taxon>
        <taxon>Panpulmonata</taxon>
        <taxon>Hygrophila</taxon>
        <taxon>Lymnaeoidea</taxon>
        <taxon>Planorbidae</taxon>
        <taxon>Biomphalaria</taxon>
    </lineage>
</organism>
<dbReference type="InterPro" id="IPR000591">
    <property type="entry name" value="DEP_dom"/>
</dbReference>
<dbReference type="InterPro" id="IPR036390">
    <property type="entry name" value="WH_DNA-bd_sf"/>
</dbReference>
<dbReference type="Gene3D" id="1.10.10.10">
    <property type="entry name" value="Winged helix-like DNA-binding domain superfamily/Winged helix DNA-binding domain"/>
    <property type="match status" value="1"/>
</dbReference>
<dbReference type="SMART" id="SM00049">
    <property type="entry name" value="DEP"/>
    <property type="match status" value="1"/>
</dbReference>
<dbReference type="GO" id="GO:0035556">
    <property type="term" value="P:intracellular signal transduction"/>
    <property type="evidence" value="ECO:0007669"/>
    <property type="project" value="InterPro"/>
</dbReference>
<feature type="region of interest" description="Disordered" evidence="1">
    <location>
        <begin position="1"/>
        <end position="22"/>
    </location>
</feature>
<evidence type="ECO:0000313" key="4">
    <source>
        <dbReference type="Proteomes" id="UP000076420"/>
    </source>
</evidence>
<evidence type="ECO:0000256" key="1">
    <source>
        <dbReference type="SAM" id="MobiDB-lite"/>
    </source>
</evidence>
<dbReference type="SUPFAM" id="SSF46785">
    <property type="entry name" value="Winged helix' DNA-binding domain"/>
    <property type="match status" value="1"/>
</dbReference>
<dbReference type="AlphaFoldDB" id="A0A2C9KP55"/>
<dbReference type="Proteomes" id="UP000076420">
    <property type="component" value="Unassembled WGS sequence"/>
</dbReference>
<dbReference type="EnsemblMetazoa" id="BGLB021976-RA">
    <property type="protein sequence ID" value="BGLB021976-PA"/>
    <property type="gene ID" value="BGLB021976"/>
</dbReference>
<dbReference type="PANTHER" id="PTHR16206:SF19">
    <property type="entry name" value="DEP DOMAIN-CONTAINING PROTEIN"/>
    <property type="match status" value="1"/>
</dbReference>
<dbReference type="InterPro" id="IPR008936">
    <property type="entry name" value="Rho_GTPase_activation_prot"/>
</dbReference>
<dbReference type="PANTHER" id="PTHR16206">
    <property type="entry name" value="DEP DOMAIN-CONTAINING"/>
    <property type="match status" value="1"/>
</dbReference>